<dbReference type="AlphaFoldDB" id="A0A5E4C397"/>
<dbReference type="Proteomes" id="UP000335636">
    <property type="component" value="Unassembled WGS sequence"/>
</dbReference>
<feature type="non-terminal residue" evidence="2">
    <location>
        <position position="1"/>
    </location>
</feature>
<evidence type="ECO:0000313" key="3">
    <source>
        <dbReference type="Proteomes" id="UP000335636"/>
    </source>
</evidence>
<dbReference type="EMBL" id="CABDUW010000810">
    <property type="protein sequence ID" value="VTJ75531.1"/>
    <property type="molecule type" value="Genomic_DNA"/>
</dbReference>
<organism evidence="2 3">
    <name type="scientific">Marmota monax</name>
    <name type="common">Woodchuck</name>
    <dbReference type="NCBI Taxonomy" id="9995"/>
    <lineage>
        <taxon>Eukaryota</taxon>
        <taxon>Metazoa</taxon>
        <taxon>Chordata</taxon>
        <taxon>Craniata</taxon>
        <taxon>Vertebrata</taxon>
        <taxon>Euteleostomi</taxon>
        <taxon>Mammalia</taxon>
        <taxon>Eutheria</taxon>
        <taxon>Euarchontoglires</taxon>
        <taxon>Glires</taxon>
        <taxon>Rodentia</taxon>
        <taxon>Sciuromorpha</taxon>
        <taxon>Sciuridae</taxon>
        <taxon>Xerinae</taxon>
        <taxon>Marmotini</taxon>
        <taxon>Marmota</taxon>
    </lineage>
</organism>
<protein>
    <submittedName>
        <fullName evidence="2">Uncharacterized protein</fullName>
    </submittedName>
</protein>
<reference evidence="2" key="1">
    <citation type="submission" date="2019-04" db="EMBL/GenBank/DDBJ databases">
        <authorList>
            <person name="Alioto T."/>
            <person name="Alioto T."/>
        </authorList>
    </citation>
    <scope>NUCLEOTIDE SEQUENCE [LARGE SCALE GENOMIC DNA]</scope>
</reference>
<feature type="region of interest" description="Disordered" evidence="1">
    <location>
        <begin position="1"/>
        <end position="32"/>
    </location>
</feature>
<proteinExistence type="predicted"/>
<evidence type="ECO:0000313" key="2">
    <source>
        <dbReference type="EMBL" id="VTJ75531.1"/>
    </source>
</evidence>
<gene>
    <name evidence="2" type="ORF">MONAX_5E044044</name>
</gene>
<name>A0A5E4C397_MARMO</name>
<evidence type="ECO:0000256" key="1">
    <source>
        <dbReference type="SAM" id="MobiDB-lite"/>
    </source>
</evidence>
<sequence>HKTLTGPQDVQRKASEDVPGTGNCSREPTSRHSTLEILQAAGGGRLRVGVVATYTLPVLCSTCTNTPVNF</sequence>
<comment type="caution">
    <text evidence="2">The sequence shown here is derived from an EMBL/GenBank/DDBJ whole genome shotgun (WGS) entry which is preliminary data.</text>
</comment>
<accession>A0A5E4C397</accession>
<keyword evidence="3" id="KW-1185">Reference proteome</keyword>